<sequence>MADVGKAGAELQPLHSCLYSGEVRHRRFSPIDHQFAYQLQMLALDADELSAGQLPAGLLGRQWWSPLRFREQDYLPGDPAPLKQRITEKVRTLGGDSHIARVLMLVQVRCFGFYFSPANFYFCYDDAQQCQSVLVEVSNTPWLEKHYYLLSMQEAAPVTVKAFHVSPFMDLLMNYHWQLKAPQPDSDRLLIHIENRRPAKEQELRGPKLFDATLTMTRRPLSDAAKLQVRWSLSLMTLKVVAAIYWQALKLFAKRVPFVPYQKSAQSQNQRSNNGE</sequence>
<dbReference type="Proteomes" id="UP001595962">
    <property type="component" value="Unassembled WGS sequence"/>
</dbReference>
<dbReference type="Pfam" id="PF07103">
    <property type="entry name" value="DUF1365"/>
    <property type="match status" value="1"/>
</dbReference>
<evidence type="ECO:0000313" key="1">
    <source>
        <dbReference type="EMBL" id="MFC4655656.1"/>
    </source>
</evidence>
<accession>A0ABV9JN29</accession>
<comment type="caution">
    <text evidence="1">The sequence shown here is derived from an EMBL/GenBank/DDBJ whole genome shotgun (WGS) entry which is preliminary data.</text>
</comment>
<dbReference type="PANTHER" id="PTHR33973">
    <property type="entry name" value="OS07G0153300 PROTEIN"/>
    <property type="match status" value="1"/>
</dbReference>
<keyword evidence="2" id="KW-1185">Reference proteome</keyword>
<evidence type="ECO:0000313" key="2">
    <source>
        <dbReference type="Proteomes" id="UP001595962"/>
    </source>
</evidence>
<proteinExistence type="predicted"/>
<gene>
    <name evidence="1" type="ORF">ACFO3I_11600</name>
</gene>
<name>A0ABV9JN29_9GAMM</name>
<protein>
    <submittedName>
        <fullName evidence="1">DUF1365 domain-containing protein</fullName>
    </submittedName>
</protein>
<dbReference type="InterPro" id="IPR010775">
    <property type="entry name" value="DUF1365"/>
</dbReference>
<organism evidence="1 2">
    <name type="scientific">Rheinheimera marina</name>
    <dbReference type="NCBI Taxonomy" id="1774958"/>
    <lineage>
        <taxon>Bacteria</taxon>
        <taxon>Pseudomonadati</taxon>
        <taxon>Pseudomonadota</taxon>
        <taxon>Gammaproteobacteria</taxon>
        <taxon>Chromatiales</taxon>
        <taxon>Chromatiaceae</taxon>
        <taxon>Rheinheimera</taxon>
    </lineage>
</organism>
<dbReference type="RefSeq" id="WP_377334146.1">
    <property type="nucleotide sequence ID" value="NZ_JBHSGB010000010.1"/>
</dbReference>
<dbReference type="EMBL" id="JBHSGB010000010">
    <property type="protein sequence ID" value="MFC4655656.1"/>
    <property type="molecule type" value="Genomic_DNA"/>
</dbReference>
<reference evidence="2" key="1">
    <citation type="journal article" date="2019" name="Int. J. Syst. Evol. Microbiol.">
        <title>The Global Catalogue of Microorganisms (GCM) 10K type strain sequencing project: providing services to taxonomists for standard genome sequencing and annotation.</title>
        <authorList>
            <consortium name="The Broad Institute Genomics Platform"/>
            <consortium name="The Broad Institute Genome Sequencing Center for Infectious Disease"/>
            <person name="Wu L."/>
            <person name="Ma J."/>
        </authorList>
    </citation>
    <scope>NUCLEOTIDE SEQUENCE [LARGE SCALE GENOMIC DNA]</scope>
    <source>
        <strain evidence="2">DT28</strain>
    </source>
</reference>
<dbReference type="PANTHER" id="PTHR33973:SF4">
    <property type="entry name" value="OS07G0153300 PROTEIN"/>
    <property type="match status" value="1"/>
</dbReference>